<evidence type="ECO:0000313" key="2">
    <source>
        <dbReference type="Proteomes" id="UP001055286"/>
    </source>
</evidence>
<accession>A0AA37HGC7</accession>
<dbReference type="AlphaFoldDB" id="A0AA37HGC7"/>
<reference evidence="1" key="1">
    <citation type="journal article" date="2016" name="Front. Microbiol.">
        <title>Genome Sequence of the Piezophilic, Mesophilic Sulfate-Reducing Bacterium Desulfovibrio indicus J2T.</title>
        <authorList>
            <person name="Cao J."/>
            <person name="Maignien L."/>
            <person name="Shao Z."/>
            <person name="Alain K."/>
            <person name="Jebbar M."/>
        </authorList>
    </citation>
    <scope>NUCLEOTIDE SEQUENCE</scope>
    <source>
        <strain evidence="1">JCM 32048</strain>
    </source>
</reference>
<gene>
    <name evidence="1" type="ORF">MPEAHAMD_4865</name>
</gene>
<organism evidence="1 2">
    <name type="scientific">Methylobacterium frigidaeris</name>
    <dbReference type="NCBI Taxonomy" id="2038277"/>
    <lineage>
        <taxon>Bacteria</taxon>
        <taxon>Pseudomonadati</taxon>
        <taxon>Pseudomonadota</taxon>
        <taxon>Alphaproteobacteria</taxon>
        <taxon>Hyphomicrobiales</taxon>
        <taxon>Methylobacteriaceae</taxon>
        <taxon>Methylobacterium</taxon>
    </lineage>
</organism>
<evidence type="ECO:0000313" key="1">
    <source>
        <dbReference type="EMBL" id="GJD64680.1"/>
    </source>
</evidence>
<name>A0AA37HGC7_9HYPH</name>
<keyword evidence="2" id="KW-1185">Reference proteome</keyword>
<proteinExistence type="predicted"/>
<protein>
    <submittedName>
        <fullName evidence="1">Uncharacterized protein</fullName>
    </submittedName>
</protein>
<dbReference type="Proteomes" id="UP001055286">
    <property type="component" value="Unassembled WGS sequence"/>
</dbReference>
<dbReference type="RefSeq" id="WP_238192646.1">
    <property type="nucleotide sequence ID" value="NZ_BPQJ01000028.1"/>
</dbReference>
<comment type="caution">
    <text evidence="1">The sequence shown here is derived from an EMBL/GenBank/DDBJ whole genome shotgun (WGS) entry which is preliminary data.</text>
</comment>
<reference evidence="1" key="2">
    <citation type="submission" date="2021-08" db="EMBL/GenBank/DDBJ databases">
        <authorList>
            <person name="Tani A."/>
            <person name="Ola A."/>
            <person name="Ogura Y."/>
            <person name="Katsura K."/>
            <person name="Hayashi T."/>
        </authorList>
    </citation>
    <scope>NUCLEOTIDE SEQUENCE</scope>
    <source>
        <strain evidence="1">JCM 32048</strain>
    </source>
</reference>
<sequence>MERYLIQILLPLSDNQGRPFAKAEYVRVREKLTRQFGGLTAFTRSPAKGFWQEGSCTSHDDIVVFEVMVEVRDPVWWAKYRQELETSFRQDSVVVRAQPIQFL</sequence>
<dbReference type="EMBL" id="BPQJ01000028">
    <property type="protein sequence ID" value="GJD64680.1"/>
    <property type="molecule type" value="Genomic_DNA"/>
</dbReference>